<dbReference type="InterPro" id="IPR017601">
    <property type="entry name" value="DGQHR-contain_dom"/>
</dbReference>
<organism evidence="1 2">
    <name type="scientific">Pseudoflavonifractor gallinarum</name>
    <dbReference type="NCBI Taxonomy" id="2779352"/>
    <lineage>
        <taxon>Bacteria</taxon>
        <taxon>Bacillati</taxon>
        <taxon>Bacillota</taxon>
        <taxon>Clostridia</taxon>
        <taxon>Eubacteriales</taxon>
        <taxon>Oscillospiraceae</taxon>
        <taxon>Pseudoflavonifractor</taxon>
    </lineage>
</organism>
<proteinExistence type="predicted"/>
<reference evidence="1 2" key="1">
    <citation type="submission" date="2020-10" db="EMBL/GenBank/DDBJ databases">
        <title>ChiBAC.</title>
        <authorList>
            <person name="Zenner C."/>
            <person name="Hitch T.C.A."/>
            <person name="Clavel T."/>
        </authorList>
    </citation>
    <scope>NUCLEOTIDE SEQUENCE [LARGE SCALE GENOMIC DNA]</scope>
    <source>
        <strain evidence="1 2">DSM 107456</strain>
    </source>
</reference>
<protein>
    <submittedName>
        <fullName evidence="1">DNA sulfur modification protein DndB</fullName>
    </submittedName>
</protein>
<dbReference type="CDD" id="cd16412">
    <property type="entry name" value="dndB"/>
    <property type="match status" value="1"/>
</dbReference>
<dbReference type="RefSeq" id="WP_193536501.1">
    <property type="nucleotide sequence ID" value="NZ_JADCKF010000003.1"/>
</dbReference>
<gene>
    <name evidence="1" type="primary">dndB</name>
    <name evidence="1" type="ORF">INF37_03720</name>
</gene>
<dbReference type="InterPro" id="IPR017642">
    <property type="entry name" value="DNA_S_mod_DndB"/>
</dbReference>
<dbReference type="EMBL" id="JADCKF010000003">
    <property type="protein sequence ID" value="MBE5055110.1"/>
    <property type="molecule type" value="Genomic_DNA"/>
</dbReference>
<evidence type="ECO:0000313" key="2">
    <source>
        <dbReference type="Proteomes" id="UP000806211"/>
    </source>
</evidence>
<name>A0ABR9R8T4_9FIRM</name>
<sequence>MSSASFVFPAVKGIQAKREYFTSMVPLEVIPKIFQFVDEQLPPEIRAQRILNRARIPEIRDYILENPDDYVFSSITVSVDGGMEFIPLNEDEPLLGHITISMSAKFLINDGQHRQAAIAEAIKKNPELKNEHISVVFYRDEGLAHSQQMFSDLNRYAIRPTKSINILFNSREESSIVAKRVINTVNVFQDITEKEHTSISNRSKALFTLSAICSGTEALLKDLDLGLEEKCNLAIHFWEQVSQYIPFWKAVKNGQAKSSDVRKNTICTLSITLNAIGAGGNQIIQRYPDTWERHLCHLAHIDWSKTNPVWENLVFIHGKVTTNRASQRAMATYIENIMTEEIGG</sequence>
<comment type="caution">
    <text evidence="1">The sequence shown here is derived from an EMBL/GenBank/DDBJ whole genome shotgun (WGS) entry which is preliminary data.</text>
</comment>
<dbReference type="NCBIfam" id="TIGR03233">
    <property type="entry name" value="DNA_S_dndB"/>
    <property type="match status" value="1"/>
</dbReference>
<keyword evidence="2" id="KW-1185">Reference proteome</keyword>
<evidence type="ECO:0000313" key="1">
    <source>
        <dbReference type="EMBL" id="MBE5055110.1"/>
    </source>
</evidence>
<accession>A0ABR9R8T4</accession>
<dbReference type="Pfam" id="PF14072">
    <property type="entry name" value="DndB"/>
    <property type="match status" value="1"/>
</dbReference>
<dbReference type="Proteomes" id="UP000806211">
    <property type="component" value="Unassembled WGS sequence"/>
</dbReference>
<dbReference type="NCBIfam" id="TIGR03187">
    <property type="entry name" value="DGQHR"/>
    <property type="match status" value="1"/>
</dbReference>